<organism evidence="1 2">
    <name type="scientific">Dreissena polymorpha</name>
    <name type="common">Zebra mussel</name>
    <name type="synonym">Mytilus polymorpha</name>
    <dbReference type="NCBI Taxonomy" id="45954"/>
    <lineage>
        <taxon>Eukaryota</taxon>
        <taxon>Metazoa</taxon>
        <taxon>Spiralia</taxon>
        <taxon>Lophotrochozoa</taxon>
        <taxon>Mollusca</taxon>
        <taxon>Bivalvia</taxon>
        <taxon>Autobranchia</taxon>
        <taxon>Heteroconchia</taxon>
        <taxon>Euheterodonta</taxon>
        <taxon>Imparidentia</taxon>
        <taxon>Neoheterodontei</taxon>
        <taxon>Myida</taxon>
        <taxon>Dreissenoidea</taxon>
        <taxon>Dreissenidae</taxon>
        <taxon>Dreissena</taxon>
    </lineage>
</organism>
<evidence type="ECO:0000313" key="2">
    <source>
        <dbReference type="Proteomes" id="UP000828390"/>
    </source>
</evidence>
<proteinExistence type="predicted"/>
<protein>
    <submittedName>
        <fullName evidence="1">Uncharacterized protein</fullName>
    </submittedName>
</protein>
<reference evidence="1" key="1">
    <citation type="journal article" date="2019" name="bioRxiv">
        <title>The Genome of the Zebra Mussel, Dreissena polymorpha: A Resource for Invasive Species Research.</title>
        <authorList>
            <person name="McCartney M.A."/>
            <person name="Auch B."/>
            <person name="Kono T."/>
            <person name="Mallez S."/>
            <person name="Zhang Y."/>
            <person name="Obille A."/>
            <person name="Becker A."/>
            <person name="Abrahante J.E."/>
            <person name="Garbe J."/>
            <person name="Badalamenti J.P."/>
            <person name="Herman A."/>
            <person name="Mangelson H."/>
            <person name="Liachko I."/>
            <person name="Sullivan S."/>
            <person name="Sone E.D."/>
            <person name="Koren S."/>
            <person name="Silverstein K.A.T."/>
            <person name="Beckman K.B."/>
            <person name="Gohl D.M."/>
        </authorList>
    </citation>
    <scope>NUCLEOTIDE SEQUENCE</scope>
    <source>
        <strain evidence="1">Duluth1</strain>
        <tissue evidence="1">Whole animal</tissue>
    </source>
</reference>
<evidence type="ECO:0000313" key="1">
    <source>
        <dbReference type="EMBL" id="KAH3852116.1"/>
    </source>
</evidence>
<sequence>MGHKPYEASGTPDKHVHPRVPVRGYRVRLEAIILRDSMPDRIPPDQTSLLQMQAGATLGAFGIRQLLA</sequence>
<reference evidence="1" key="2">
    <citation type="submission" date="2020-11" db="EMBL/GenBank/DDBJ databases">
        <authorList>
            <person name="McCartney M.A."/>
            <person name="Auch B."/>
            <person name="Kono T."/>
            <person name="Mallez S."/>
            <person name="Becker A."/>
            <person name="Gohl D.M."/>
            <person name="Silverstein K.A.T."/>
            <person name="Koren S."/>
            <person name="Bechman K.B."/>
            <person name="Herman A."/>
            <person name="Abrahante J.E."/>
            <person name="Garbe J."/>
        </authorList>
    </citation>
    <scope>NUCLEOTIDE SEQUENCE</scope>
    <source>
        <strain evidence="1">Duluth1</strain>
        <tissue evidence="1">Whole animal</tissue>
    </source>
</reference>
<accession>A0A9D4L7Z1</accession>
<keyword evidence="2" id="KW-1185">Reference proteome</keyword>
<dbReference type="Proteomes" id="UP000828390">
    <property type="component" value="Unassembled WGS sequence"/>
</dbReference>
<name>A0A9D4L7Z1_DREPO</name>
<dbReference type="AlphaFoldDB" id="A0A9D4L7Z1"/>
<gene>
    <name evidence="1" type="ORF">DPMN_094613</name>
</gene>
<dbReference type="EMBL" id="JAIWYP010000003">
    <property type="protein sequence ID" value="KAH3852116.1"/>
    <property type="molecule type" value="Genomic_DNA"/>
</dbReference>
<comment type="caution">
    <text evidence="1">The sequence shown here is derived from an EMBL/GenBank/DDBJ whole genome shotgun (WGS) entry which is preliminary data.</text>
</comment>